<sequence>MNDKPIPKYQIREKTPNEELDSISDKKLLKKIKKEKIIKKKRIG</sequence>
<gene>
    <name evidence="1" type="ORF">S03H2_25878</name>
</gene>
<evidence type="ECO:0000313" key="1">
    <source>
        <dbReference type="EMBL" id="GAH36748.1"/>
    </source>
</evidence>
<accession>X1GUQ8</accession>
<protein>
    <submittedName>
        <fullName evidence="1">Uncharacterized protein</fullName>
    </submittedName>
</protein>
<proteinExistence type="predicted"/>
<dbReference type="EMBL" id="BARU01014783">
    <property type="protein sequence ID" value="GAH36748.1"/>
    <property type="molecule type" value="Genomic_DNA"/>
</dbReference>
<name>X1GUQ8_9ZZZZ</name>
<dbReference type="AlphaFoldDB" id="X1GUQ8"/>
<comment type="caution">
    <text evidence="1">The sequence shown here is derived from an EMBL/GenBank/DDBJ whole genome shotgun (WGS) entry which is preliminary data.</text>
</comment>
<reference evidence="1" key="1">
    <citation type="journal article" date="2014" name="Front. Microbiol.">
        <title>High frequency of phylogenetically diverse reductive dehalogenase-homologous genes in deep subseafloor sedimentary metagenomes.</title>
        <authorList>
            <person name="Kawai M."/>
            <person name="Futagami T."/>
            <person name="Toyoda A."/>
            <person name="Takaki Y."/>
            <person name="Nishi S."/>
            <person name="Hori S."/>
            <person name="Arai W."/>
            <person name="Tsubouchi T."/>
            <person name="Morono Y."/>
            <person name="Uchiyama I."/>
            <person name="Ito T."/>
            <person name="Fujiyama A."/>
            <person name="Inagaki F."/>
            <person name="Takami H."/>
        </authorList>
    </citation>
    <scope>NUCLEOTIDE SEQUENCE</scope>
    <source>
        <strain evidence="1">Expedition CK06-06</strain>
    </source>
</reference>
<organism evidence="1">
    <name type="scientific">marine sediment metagenome</name>
    <dbReference type="NCBI Taxonomy" id="412755"/>
    <lineage>
        <taxon>unclassified sequences</taxon>
        <taxon>metagenomes</taxon>
        <taxon>ecological metagenomes</taxon>
    </lineage>
</organism>